<dbReference type="EMBL" id="JBFOLJ010000007">
    <property type="protein sequence ID" value="KAL2522953.1"/>
    <property type="molecule type" value="Genomic_DNA"/>
</dbReference>
<feature type="compositionally biased region" description="Basic and acidic residues" evidence="1">
    <location>
        <begin position="83"/>
        <end position="92"/>
    </location>
</feature>
<dbReference type="AlphaFoldDB" id="A0ABD1UDY0"/>
<reference evidence="3" key="1">
    <citation type="submission" date="2024-07" db="EMBL/GenBank/DDBJ databases">
        <title>Two chromosome-level genome assemblies of Korean endemic species Abeliophyllum distichum and Forsythia ovata (Oleaceae).</title>
        <authorList>
            <person name="Jang H."/>
        </authorList>
    </citation>
    <scope>NUCLEOTIDE SEQUENCE [LARGE SCALE GENOMIC DNA]</scope>
</reference>
<accession>A0ABD1UDY0</accession>
<comment type="caution">
    <text evidence="2">The sequence shown here is derived from an EMBL/GenBank/DDBJ whole genome shotgun (WGS) entry which is preliminary data.</text>
</comment>
<feature type="compositionally biased region" description="Basic and acidic residues" evidence="1">
    <location>
        <begin position="116"/>
        <end position="131"/>
    </location>
</feature>
<name>A0ABD1UDY0_9LAMI</name>
<evidence type="ECO:0000313" key="2">
    <source>
        <dbReference type="EMBL" id="KAL2522953.1"/>
    </source>
</evidence>
<dbReference type="Proteomes" id="UP001604277">
    <property type="component" value="Unassembled WGS sequence"/>
</dbReference>
<gene>
    <name evidence="2" type="ORF">Fot_26876</name>
</gene>
<evidence type="ECO:0000313" key="3">
    <source>
        <dbReference type="Proteomes" id="UP001604277"/>
    </source>
</evidence>
<sequence length="145" mass="16392">MKLQASELPLGKPQTRRKIPKFAPLVALTVLLTIPLYYPSIKESHRKISEAWHSYESLEDSVTPNIDLDPPPKENDQECSIEVDTRRCHPNEGGDAVETTVTKRDDVDVEATSKFNVDESESKKLPEENKIKKATSKFNEDELEG</sequence>
<proteinExistence type="predicted"/>
<protein>
    <submittedName>
        <fullName evidence="2">Protein trichome birefringence-like 19</fullName>
    </submittedName>
</protein>
<keyword evidence="3" id="KW-1185">Reference proteome</keyword>
<organism evidence="2 3">
    <name type="scientific">Forsythia ovata</name>
    <dbReference type="NCBI Taxonomy" id="205694"/>
    <lineage>
        <taxon>Eukaryota</taxon>
        <taxon>Viridiplantae</taxon>
        <taxon>Streptophyta</taxon>
        <taxon>Embryophyta</taxon>
        <taxon>Tracheophyta</taxon>
        <taxon>Spermatophyta</taxon>
        <taxon>Magnoliopsida</taxon>
        <taxon>eudicotyledons</taxon>
        <taxon>Gunneridae</taxon>
        <taxon>Pentapetalae</taxon>
        <taxon>asterids</taxon>
        <taxon>lamiids</taxon>
        <taxon>Lamiales</taxon>
        <taxon>Oleaceae</taxon>
        <taxon>Forsythieae</taxon>
        <taxon>Forsythia</taxon>
    </lineage>
</organism>
<feature type="region of interest" description="Disordered" evidence="1">
    <location>
        <begin position="59"/>
        <end position="145"/>
    </location>
</feature>
<evidence type="ECO:0000256" key="1">
    <source>
        <dbReference type="SAM" id="MobiDB-lite"/>
    </source>
</evidence>